<reference evidence="1" key="2">
    <citation type="submission" date="2021-01" db="UniProtKB">
        <authorList>
            <consortium name="EnsemblPlants"/>
        </authorList>
    </citation>
    <scope>IDENTIFICATION</scope>
</reference>
<dbReference type="AlphaFoldDB" id="A0A7N2L3Q7"/>
<proteinExistence type="predicted"/>
<dbReference type="EMBL" id="LRBV02000003">
    <property type="status" value="NOT_ANNOTATED_CDS"/>
    <property type="molecule type" value="Genomic_DNA"/>
</dbReference>
<name>A0A7N2L3Q7_QUELO</name>
<dbReference type="Proteomes" id="UP000594261">
    <property type="component" value="Chromosome 3"/>
</dbReference>
<dbReference type="Gramene" id="QL03p000197:mrna">
    <property type="protein sequence ID" value="QL03p000197:mrna"/>
    <property type="gene ID" value="QL03p000197"/>
</dbReference>
<dbReference type="EnsemblPlants" id="QL03p000197:mrna">
    <property type="protein sequence ID" value="QL03p000197:mrna"/>
    <property type="gene ID" value="QL03p000197"/>
</dbReference>
<sequence>MVKGIVCDVLTQLASVAAQEAEQELRLVIGVDEAVRKLQGNLLTVKLTDACYEMDDVLDGWNTAMAKLAIQKQAKEDAGKATHSCSEEEGMLLHPLPFMLFPSSS</sequence>
<keyword evidence="2" id="KW-1185">Reference proteome</keyword>
<evidence type="ECO:0008006" key="3">
    <source>
        <dbReference type="Google" id="ProtNLM"/>
    </source>
</evidence>
<reference evidence="1 2" key="1">
    <citation type="journal article" date="2016" name="G3 (Bethesda)">
        <title>First Draft Assembly and Annotation of the Genome of a California Endemic Oak Quercus lobata Nee (Fagaceae).</title>
        <authorList>
            <person name="Sork V.L."/>
            <person name="Fitz-Gibbon S.T."/>
            <person name="Puiu D."/>
            <person name="Crepeau M."/>
            <person name="Gugger P.F."/>
            <person name="Sherman R."/>
            <person name="Stevens K."/>
            <person name="Langley C.H."/>
            <person name="Pellegrini M."/>
            <person name="Salzberg S.L."/>
        </authorList>
    </citation>
    <scope>NUCLEOTIDE SEQUENCE [LARGE SCALE GENOMIC DNA]</scope>
    <source>
        <strain evidence="1 2">cv. SW786</strain>
    </source>
</reference>
<evidence type="ECO:0000313" key="2">
    <source>
        <dbReference type="Proteomes" id="UP000594261"/>
    </source>
</evidence>
<protein>
    <recommendedName>
        <fullName evidence="3">Rx N-terminal domain-containing protein</fullName>
    </recommendedName>
</protein>
<evidence type="ECO:0000313" key="1">
    <source>
        <dbReference type="EnsemblPlants" id="QL03p000197:mrna"/>
    </source>
</evidence>
<accession>A0A7N2L3Q7</accession>
<dbReference type="InParanoid" id="A0A7N2L3Q7"/>
<organism evidence="1 2">
    <name type="scientific">Quercus lobata</name>
    <name type="common">Valley oak</name>
    <dbReference type="NCBI Taxonomy" id="97700"/>
    <lineage>
        <taxon>Eukaryota</taxon>
        <taxon>Viridiplantae</taxon>
        <taxon>Streptophyta</taxon>
        <taxon>Embryophyta</taxon>
        <taxon>Tracheophyta</taxon>
        <taxon>Spermatophyta</taxon>
        <taxon>Magnoliopsida</taxon>
        <taxon>eudicotyledons</taxon>
        <taxon>Gunneridae</taxon>
        <taxon>Pentapetalae</taxon>
        <taxon>rosids</taxon>
        <taxon>fabids</taxon>
        <taxon>Fagales</taxon>
        <taxon>Fagaceae</taxon>
        <taxon>Quercus</taxon>
    </lineage>
</organism>